<evidence type="ECO:0008006" key="4">
    <source>
        <dbReference type="Google" id="ProtNLM"/>
    </source>
</evidence>
<sequence length="220" mass="23794">MRDKDVTEAASLIPKPGISGRLRAYFFAGILVSAPISITFYIAWKFISFVDGQISPLIPPSLNPQDWALPGFGLVIAVVGLTLIGAVTANFVGRLVVRLSEAILDRMPVIRGIYSAIKQIFHTVLGQKADAFREVVLIEYPRAGAWTLGFITGATGGEVRACFDEEMVNVFVPTTPNPTSGFLLFVPRTQVRVLDMGVEDGIKMVVSLGVLSPQMDQTAP</sequence>
<dbReference type="Proteomes" id="UP000251075">
    <property type="component" value="Unassembled WGS sequence"/>
</dbReference>
<dbReference type="EMBL" id="PGTO01000004">
    <property type="protein sequence ID" value="RAU22606.1"/>
    <property type="molecule type" value="Genomic_DNA"/>
</dbReference>
<dbReference type="OrthoDB" id="9780267at2"/>
<keyword evidence="3" id="KW-1185">Reference proteome</keyword>
<dbReference type="RefSeq" id="WP_112143430.1">
    <property type="nucleotide sequence ID" value="NZ_PGTO01000004.1"/>
</dbReference>
<proteinExistence type="predicted"/>
<evidence type="ECO:0000256" key="1">
    <source>
        <dbReference type="SAM" id="Phobius"/>
    </source>
</evidence>
<dbReference type="AlphaFoldDB" id="A0A364NZW6"/>
<keyword evidence="1" id="KW-0812">Transmembrane</keyword>
<dbReference type="Pfam" id="PF04367">
    <property type="entry name" value="DUF502"/>
    <property type="match status" value="1"/>
</dbReference>
<reference evidence="2 3" key="1">
    <citation type="submission" date="2017-11" db="EMBL/GenBank/DDBJ databases">
        <title>Draft genome sequence of magnetotactic bacterium Magnetospirillum kuznetsovii LBB-42.</title>
        <authorList>
            <person name="Grouzdev D.S."/>
            <person name="Rysina M.S."/>
            <person name="Baslerov R.V."/>
            <person name="Koziaeva V."/>
        </authorList>
    </citation>
    <scope>NUCLEOTIDE SEQUENCE [LARGE SCALE GENOMIC DNA]</scope>
    <source>
        <strain evidence="2 3">LBB-42</strain>
    </source>
</reference>
<comment type="caution">
    <text evidence="2">The sequence shown here is derived from an EMBL/GenBank/DDBJ whole genome shotgun (WGS) entry which is preliminary data.</text>
</comment>
<keyword evidence="1" id="KW-0472">Membrane</keyword>
<organism evidence="2 3">
    <name type="scientific">Paramagnetospirillum kuznetsovii</name>
    <dbReference type="NCBI Taxonomy" id="2053833"/>
    <lineage>
        <taxon>Bacteria</taxon>
        <taxon>Pseudomonadati</taxon>
        <taxon>Pseudomonadota</taxon>
        <taxon>Alphaproteobacteria</taxon>
        <taxon>Rhodospirillales</taxon>
        <taxon>Magnetospirillaceae</taxon>
        <taxon>Paramagnetospirillum</taxon>
    </lineage>
</organism>
<gene>
    <name evidence="2" type="ORF">CU669_07960</name>
</gene>
<evidence type="ECO:0000313" key="2">
    <source>
        <dbReference type="EMBL" id="RAU22606.1"/>
    </source>
</evidence>
<evidence type="ECO:0000313" key="3">
    <source>
        <dbReference type="Proteomes" id="UP000251075"/>
    </source>
</evidence>
<protein>
    <recommendedName>
        <fullName evidence="4">DUF502 domain-containing protein</fullName>
    </recommendedName>
</protein>
<accession>A0A364NZW6</accession>
<feature type="transmembrane region" description="Helical" evidence="1">
    <location>
        <begin position="24"/>
        <end position="47"/>
    </location>
</feature>
<dbReference type="InterPro" id="IPR007462">
    <property type="entry name" value="COV1-like"/>
</dbReference>
<keyword evidence="1" id="KW-1133">Transmembrane helix</keyword>
<dbReference type="PANTHER" id="PTHR31876:SF26">
    <property type="entry name" value="PROTEIN LIKE COV 2"/>
    <property type="match status" value="1"/>
</dbReference>
<feature type="transmembrane region" description="Helical" evidence="1">
    <location>
        <begin position="67"/>
        <end position="97"/>
    </location>
</feature>
<name>A0A364NZW6_9PROT</name>
<dbReference type="PANTHER" id="PTHR31876">
    <property type="entry name" value="COV-LIKE PROTEIN 1"/>
    <property type="match status" value="1"/>
</dbReference>